<accession>A0A2S8HRS8</accession>
<gene>
    <name evidence="1" type="ORF">C5612_05665</name>
</gene>
<evidence type="ECO:0000313" key="1">
    <source>
        <dbReference type="EMBL" id="PQP05171.1"/>
    </source>
</evidence>
<sequence length="74" mass="7682">MAIDGGQGLNTTPPVEAGLLAKAVCQAPSMLAVPPSSRASPLPQVQHCPCGSEPARDALRSSYRPWSRACAPVR</sequence>
<proteinExistence type="predicted"/>
<dbReference type="AlphaFoldDB" id="A0A2S8HRS8"/>
<dbReference type="EMBL" id="PUIN01000003">
    <property type="protein sequence ID" value="PQP05171.1"/>
    <property type="molecule type" value="Genomic_DNA"/>
</dbReference>
<reference evidence="1 2" key="1">
    <citation type="submission" date="2018-02" db="EMBL/GenBank/DDBJ databases">
        <title>Draft genome sequencing of Pseudomonas frederiksbergensis 11-D3.</title>
        <authorList>
            <person name="Zheng B.-X."/>
        </authorList>
    </citation>
    <scope>NUCLEOTIDE SEQUENCE [LARGE SCALE GENOMIC DNA]</scope>
    <source>
        <strain evidence="1 2">11-D3</strain>
    </source>
</reference>
<protein>
    <submittedName>
        <fullName evidence="1">Uncharacterized protein</fullName>
    </submittedName>
</protein>
<comment type="caution">
    <text evidence="1">The sequence shown here is derived from an EMBL/GenBank/DDBJ whole genome shotgun (WGS) entry which is preliminary data.</text>
</comment>
<name>A0A2S8HRS8_9PSED</name>
<evidence type="ECO:0000313" key="2">
    <source>
        <dbReference type="Proteomes" id="UP000239687"/>
    </source>
</evidence>
<dbReference type="Proteomes" id="UP000239687">
    <property type="component" value="Unassembled WGS sequence"/>
</dbReference>
<organism evidence="1 2">
    <name type="scientific">Pseudomonas frederiksbergensis</name>
    <dbReference type="NCBI Taxonomy" id="104087"/>
    <lineage>
        <taxon>Bacteria</taxon>
        <taxon>Pseudomonadati</taxon>
        <taxon>Pseudomonadota</taxon>
        <taxon>Gammaproteobacteria</taxon>
        <taxon>Pseudomonadales</taxon>
        <taxon>Pseudomonadaceae</taxon>
        <taxon>Pseudomonas</taxon>
    </lineage>
</organism>